<keyword evidence="3" id="KW-1185">Reference proteome</keyword>
<dbReference type="Proteomes" id="UP001497444">
    <property type="component" value="Chromosome 4"/>
</dbReference>
<feature type="region of interest" description="Disordered" evidence="1">
    <location>
        <begin position="23"/>
        <end position="61"/>
    </location>
</feature>
<gene>
    <name evidence="2" type="ORF">CSSPJE1EN1_LOCUS17896</name>
</gene>
<dbReference type="EMBL" id="OZ020099">
    <property type="protein sequence ID" value="CAK9272418.1"/>
    <property type="molecule type" value="Genomic_DNA"/>
</dbReference>
<accession>A0ABP0WZY5</accession>
<evidence type="ECO:0000313" key="3">
    <source>
        <dbReference type="Proteomes" id="UP001497444"/>
    </source>
</evidence>
<feature type="compositionally biased region" description="Basic and acidic residues" evidence="1">
    <location>
        <begin position="33"/>
        <end position="42"/>
    </location>
</feature>
<sequence>MDFLRKFRETVVDYDHEAFVGRKTGGNDNVVKGNEDGRKKEEEEHDVVSIPPDITTDSSPADLLEKATNNKWIVHTVGELIYQSVLGGFGDVAASPDPAAATD</sequence>
<organism evidence="2 3">
    <name type="scientific">Sphagnum jensenii</name>
    <dbReference type="NCBI Taxonomy" id="128206"/>
    <lineage>
        <taxon>Eukaryota</taxon>
        <taxon>Viridiplantae</taxon>
        <taxon>Streptophyta</taxon>
        <taxon>Embryophyta</taxon>
        <taxon>Bryophyta</taxon>
        <taxon>Sphagnophytina</taxon>
        <taxon>Sphagnopsida</taxon>
        <taxon>Sphagnales</taxon>
        <taxon>Sphagnaceae</taxon>
        <taxon>Sphagnum</taxon>
    </lineage>
</organism>
<name>A0ABP0WZY5_9BRYO</name>
<protein>
    <submittedName>
        <fullName evidence="2">Uncharacterized protein</fullName>
    </submittedName>
</protein>
<evidence type="ECO:0000256" key="1">
    <source>
        <dbReference type="SAM" id="MobiDB-lite"/>
    </source>
</evidence>
<evidence type="ECO:0000313" key="2">
    <source>
        <dbReference type="EMBL" id="CAK9272418.1"/>
    </source>
</evidence>
<proteinExistence type="predicted"/>
<reference evidence="2" key="1">
    <citation type="submission" date="2024-02" db="EMBL/GenBank/DDBJ databases">
        <authorList>
            <consortium name="ELIXIR-Norway"/>
            <consortium name="Elixir Norway"/>
        </authorList>
    </citation>
    <scope>NUCLEOTIDE SEQUENCE</scope>
</reference>